<feature type="region of interest" description="Disordered" evidence="1">
    <location>
        <begin position="21"/>
        <end position="53"/>
    </location>
</feature>
<feature type="region of interest" description="Disordered" evidence="1">
    <location>
        <begin position="72"/>
        <end position="102"/>
    </location>
</feature>
<feature type="compositionally biased region" description="Low complexity" evidence="1">
    <location>
        <begin position="78"/>
        <end position="87"/>
    </location>
</feature>
<name>A0A0H4X657_9BACT</name>
<accession>A0A0H4X657</accession>
<dbReference type="EMBL" id="CP012109">
    <property type="protein sequence ID" value="AKQ69388.1"/>
    <property type="molecule type" value="Genomic_DNA"/>
</dbReference>
<dbReference type="AlphaFoldDB" id="A0A0H4X657"/>
<reference evidence="2 3" key="1">
    <citation type="journal article" date="2016" name="PLoS ONE">
        <title>Complete Genome Sequence and Comparative Genomics of a Novel Myxobacterium Myxococcus hansupus.</title>
        <authorList>
            <person name="Sharma G."/>
            <person name="Narwani T."/>
            <person name="Subramanian S."/>
        </authorList>
    </citation>
    <scope>NUCLEOTIDE SEQUENCE [LARGE SCALE GENOMIC DNA]</scope>
    <source>
        <strain evidence="3">mixupus</strain>
    </source>
</reference>
<evidence type="ECO:0000313" key="3">
    <source>
        <dbReference type="Proteomes" id="UP000009026"/>
    </source>
</evidence>
<evidence type="ECO:0000256" key="1">
    <source>
        <dbReference type="SAM" id="MobiDB-lite"/>
    </source>
</evidence>
<dbReference type="KEGG" id="mym:A176_006300"/>
<sequence>MSLLGGSVTLRHVRPGRSVKARACGAWPPGPGLAGSPVRRGARRGRAEVPSAPRGVNAPGCADCCDTCAPFSGSGQESPPSARGSGPRSPPLFRWSSPSCWG</sequence>
<organism evidence="2 3">
    <name type="scientific">Pseudomyxococcus hansupus</name>
    <dbReference type="NCBI Taxonomy" id="1297742"/>
    <lineage>
        <taxon>Bacteria</taxon>
        <taxon>Pseudomonadati</taxon>
        <taxon>Myxococcota</taxon>
        <taxon>Myxococcia</taxon>
        <taxon>Myxococcales</taxon>
        <taxon>Cystobacterineae</taxon>
        <taxon>Myxococcaceae</taxon>
        <taxon>Pseudomyxococcus</taxon>
    </lineage>
</organism>
<proteinExistence type="predicted"/>
<dbReference type="Proteomes" id="UP000009026">
    <property type="component" value="Chromosome"/>
</dbReference>
<keyword evidence="3" id="KW-1185">Reference proteome</keyword>
<dbReference type="STRING" id="1297742.A176_006300"/>
<gene>
    <name evidence="2" type="ORF">A176_006300</name>
</gene>
<evidence type="ECO:0000313" key="2">
    <source>
        <dbReference type="EMBL" id="AKQ69388.1"/>
    </source>
</evidence>
<protein>
    <submittedName>
        <fullName evidence="2">Uncharacterized protein</fullName>
    </submittedName>
</protein>